<evidence type="ECO:0000256" key="1">
    <source>
        <dbReference type="PROSITE-ProRule" id="PRU00117"/>
    </source>
</evidence>
<dbReference type="EMBL" id="BMAW01087253">
    <property type="protein sequence ID" value="GFS28706.1"/>
    <property type="molecule type" value="Genomic_DNA"/>
</dbReference>
<dbReference type="AlphaFoldDB" id="A0A8X6J2K1"/>
<keyword evidence="8" id="KW-1185">Reference proteome</keyword>
<dbReference type="EMBL" id="BMAW01069974">
    <property type="protein sequence ID" value="GFT71326.1"/>
    <property type="molecule type" value="Genomic_DNA"/>
</dbReference>
<dbReference type="Proteomes" id="UP000887013">
    <property type="component" value="Unassembled WGS sequence"/>
</dbReference>
<reference evidence="4" key="1">
    <citation type="submission" date="2020-08" db="EMBL/GenBank/DDBJ databases">
        <title>Multicomponent nature underlies the extraordinary mechanical properties of spider dragline silk.</title>
        <authorList>
            <person name="Kono N."/>
            <person name="Nakamura H."/>
            <person name="Mori M."/>
            <person name="Yoshida Y."/>
            <person name="Ohtoshi R."/>
            <person name="Malay A.D."/>
            <person name="Moran D.A.P."/>
            <person name="Tomita M."/>
            <person name="Numata K."/>
            <person name="Arakawa K."/>
        </authorList>
    </citation>
    <scope>NUCLEOTIDE SEQUENCE</scope>
</reference>
<evidence type="ECO:0000313" key="8">
    <source>
        <dbReference type="Proteomes" id="UP000887013"/>
    </source>
</evidence>
<comment type="caution">
    <text evidence="4">The sequence shown here is derived from an EMBL/GenBank/DDBJ whole genome shotgun (WGS) entry which is preliminary data.</text>
</comment>
<keyword evidence="2" id="KW-0812">Transmembrane</keyword>
<sequence length="103" mass="11447">MIQWIKKHYIIIGVGVGISVVTTYVVKLLRCQESEEKIMQAQPNRITRTLKIPKGYVGHVVGRQGTTINSIRDRTNTRINFDGAGRVWKLGKGGASLDVVLVT</sequence>
<evidence type="ECO:0000313" key="4">
    <source>
        <dbReference type="EMBL" id="GFS28706.1"/>
    </source>
</evidence>
<evidence type="ECO:0000259" key="3">
    <source>
        <dbReference type="SMART" id="SM00322"/>
    </source>
</evidence>
<name>A0A8X6J2K1_NEPPI</name>
<evidence type="ECO:0000256" key="2">
    <source>
        <dbReference type="SAM" id="Phobius"/>
    </source>
</evidence>
<accession>A0A8X6J2K1</accession>
<dbReference type="SMART" id="SM00322">
    <property type="entry name" value="KH"/>
    <property type="match status" value="1"/>
</dbReference>
<keyword evidence="2" id="KW-0472">Membrane</keyword>
<dbReference type="EMBL" id="BMAW01036177">
    <property type="protein sequence ID" value="GFU42907.1"/>
    <property type="molecule type" value="Genomic_DNA"/>
</dbReference>
<feature type="transmembrane region" description="Helical" evidence="2">
    <location>
        <begin position="9"/>
        <end position="29"/>
    </location>
</feature>
<evidence type="ECO:0000313" key="6">
    <source>
        <dbReference type="EMBL" id="GFT81398.1"/>
    </source>
</evidence>
<feature type="domain" description="K Homology" evidence="3">
    <location>
        <begin position="44"/>
        <end position="102"/>
    </location>
</feature>
<dbReference type="PROSITE" id="PS50084">
    <property type="entry name" value="KH_TYPE_1"/>
    <property type="match status" value="1"/>
</dbReference>
<dbReference type="GO" id="GO:0010468">
    <property type="term" value="P:regulation of gene expression"/>
    <property type="evidence" value="ECO:0007669"/>
    <property type="project" value="UniProtKB-ARBA"/>
</dbReference>
<dbReference type="Gene3D" id="3.30.1370.10">
    <property type="entry name" value="K Homology domain, type 1"/>
    <property type="match status" value="1"/>
</dbReference>
<proteinExistence type="predicted"/>
<organism evidence="4 8">
    <name type="scientific">Nephila pilipes</name>
    <name type="common">Giant wood spider</name>
    <name type="synonym">Nephila maculata</name>
    <dbReference type="NCBI Taxonomy" id="299642"/>
    <lineage>
        <taxon>Eukaryota</taxon>
        <taxon>Metazoa</taxon>
        <taxon>Ecdysozoa</taxon>
        <taxon>Arthropoda</taxon>
        <taxon>Chelicerata</taxon>
        <taxon>Arachnida</taxon>
        <taxon>Araneae</taxon>
        <taxon>Araneomorphae</taxon>
        <taxon>Entelegynae</taxon>
        <taxon>Araneoidea</taxon>
        <taxon>Nephilidae</taxon>
        <taxon>Nephila</taxon>
    </lineage>
</organism>
<keyword evidence="2" id="KW-1133">Transmembrane helix</keyword>
<keyword evidence="1" id="KW-0694">RNA-binding</keyword>
<evidence type="ECO:0000313" key="7">
    <source>
        <dbReference type="EMBL" id="GFU42907.1"/>
    </source>
</evidence>
<dbReference type="InterPro" id="IPR036612">
    <property type="entry name" value="KH_dom_type_1_sf"/>
</dbReference>
<protein>
    <submittedName>
        <fullName evidence="4">KH_dom_type_1 domain-containing protein</fullName>
    </submittedName>
</protein>
<dbReference type="EMBL" id="BMAW01072136">
    <property type="protein sequence ID" value="GFT81398.1"/>
    <property type="molecule type" value="Genomic_DNA"/>
</dbReference>
<dbReference type="Pfam" id="PF00013">
    <property type="entry name" value="KH_1"/>
    <property type="match status" value="1"/>
</dbReference>
<dbReference type="SUPFAM" id="SSF54791">
    <property type="entry name" value="Eukaryotic type KH-domain (KH-domain type I)"/>
    <property type="match status" value="1"/>
</dbReference>
<dbReference type="InterPro" id="IPR004088">
    <property type="entry name" value="KH_dom_type_1"/>
</dbReference>
<dbReference type="InterPro" id="IPR004087">
    <property type="entry name" value="KH_dom"/>
</dbReference>
<dbReference type="OrthoDB" id="9995375at2759"/>
<dbReference type="GO" id="GO:0003723">
    <property type="term" value="F:RNA binding"/>
    <property type="evidence" value="ECO:0007669"/>
    <property type="project" value="UniProtKB-UniRule"/>
</dbReference>
<evidence type="ECO:0000313" key="5">
    <source>
        <dbReference type="EMBL" id="GFT71326.1"/>
    </source>
</evidence>
<gene>
    <name evidence="4" type="primary">NCL1_28645</name>
    <name evidence="6" type="ORF">NPIL_171381</name>
    <name evidence="7" type="ORF">NPIL_195531</name>
    <name evidence="5" type="ORF">NPIL_280081</name>
    <name evidence="4" type="ORF">NPIL_355651</name>
</gene>